<gene>
    <name evidence="4" type="ORF">H9784_00295</name>
</gene>
<dbReference type="InterPro" id="IPR006684">
    <property type="entry name" value="YbgC/YbaW"/>
</dbReference>
<comment type="similarity">
    <text evidence="1">Belongs to the 4-hydroxybenzoyl-CoA thioesterase family.</text>
</comment>
<evidence type="ECO:0000313" key="5">
    <source>
        <dbReference type="Proteomes" id="UP000823821"/>
    </source>
</evidence>
<dbReference type="Proteomes" id="UP000823821">
    <property type="component" value="Unassembled WGS sequence"/>
</dbReference>
<dbReference type="NCBIfam" id="TIGR00051">
    <property type="entry name" value="YbgC/FadM family acyl-CoA thioesterase"/>
    <property type="match status" value="1"/>
</dbReference>
<dbReference type="SUPFAM" id="SSF54637">
    <property type="entry name" value="Thioesterase/thiol ester dehydrase-isomerase"/>
    <property type="match status" value="1"/>
</dbReference>
<name>A0A9D2KR46_9BACT</name>
<organism evidence="4 5">
    <name type="scientific">Candidatus Desulfovibrio intestinavium</name>
    <dbReference type="NCBI Taxonomy" id="2838534"/>
    <lineage>
        <taxon>Bacteria</taxon>
        <taxon>Pseudomonadati</taxon>
        <taxon>Thermodesulfobacteriota</taxon>
        <taxon>Desulfovibrionia</taxon>
        <taxon>Desulfovibrionales</taxon>
        <taxon>Desulfovibrionaceae</taxon>
        <taxon>Desulfovibrio</taxon>
    </lineage>
</organism>
<dbReference type="GO" id="GO:0047617">
    <property type="term" value="F:fatty acyl-CoA hydrolase activity"/>
    <property type="evidence" value="ECO:0007669"/>
    <property type="project" value="TreeGrafter"/>
</dbReference>
<evidence type="ECO:0000256" key="3">
    <source>
        <dbReference type="SAM" id="MobiDB-lite"/>
    </source>
</evidence>
<proteinExistence type="inferred from homology"/>
<protein>
    <submittedName>
        <fullName evidence="4">Acyl-CoA thioesterase</fullName>
    </submittedName>
</protein>
<sequence length="336" mass="37088">MIAPAIATLHARQIRRQGVDGLRIAGLGRAAGPHIGFIIAGIVNAARHRHPGEIGEEESGFGVQPGQEFVKPLQRAPHVAPGQAQAGTVDGHGVLRLVLDIAQGLAHRRSQFAPAGQILIAGVKPVHKLRLRFRRSHGRPGGPPARRFLPGSHRTFGAGAGQRQHKQNTAANQRGKDGPPEAGLQRSKTVHTDFPASDVWLSHRVSYGETDTMGVLYYAEYFHIFERARSEYIRCRGMSYSDVEARDLLLPVREAHCRYRAPARYDDLLWVHAGISEWGRASLVFVYEMWNEDKSRLLASGSTQHALVNRAGRPVAVPDWFKALFYLQADTPEPQA</sequence>
<evidence type="ECO:0000256" key="2">
    <source>
        <dbReference type="ARBA" id="ARBA00022801"/>
    </source>
</evidence>
<dbReference type="PANTHER" id="PTHR31793:SF27">
    <property type="entry name" value="NOVEL THIOESTERASE SUPERFAMILY DOMAIN AND SAPOSIN A-TYPE DOMAIN CONTAINING PROTEIN (0610012H03RIK)"/>
    <property type="match status" value="1"/>
</dbReference>
<dbReference type="InterPro" id="IPR050563">
    <property type="entry name" value="4-hydroxybenzoyl-CoA_TE"/>
</dbReference>
<dbReference type="EMBL" id="DWZD01000004">
    <property type="protein sequence ID" value="HJA78001.1"/>
    <property type="molecule type" value="Genomic_DNA"/>
</dbReference>
<dbReference type="Gene3D" id="3.10.129.10">
    <property type="entry name" value="Hotdog Thioesterase"/>
    <property type="match status" value="1"/>
</dbReference>
<accession>A0A9D2KR46</accession>
<comment type="caution">
    <text evidence="4">The sequence shown here is derived from an EMBL/GenBank/DDBJ whole genome shotgun (WGS) entry which is preliminary data.</text>
</comment>
<feature type="region of interest" description="Disordered" evidence="3">
    <location>
        <begin position="134"/>
        <end position="188"/>
    </location>
</feature>
<keyword evidence="2" id="KW-0378">Hydrolase</keyword>
<dbReference type="InterPro" id="IPR029069">
    <property type="entry name" value="HotDog_dom_sf"/>
</dbReference>
<dbReference type="Pfam" id="PF13279">
    <property type="entry name" value="4HBT_2"/>
    <property type="match status" value="1"/>
</dbReference>
<dbReference type="PANTHER" id="PTHR31793">
    <property type="entry name" value="4-HYDROXYBENZOYL-COA THIOESTERASE FAMILY MEMBER"/>
    <property type="match status" value="1"/>
</dbReference>
<evidence type="ECO:0000256" key="1">
    <source>
        <dbReference type="ARBA" id="ARBA00005953"/>
    </source>
</evidence>
<dbReference type="AlphaFoldDB" id="A0A9D2KR46"/>
<reference evidence="4" key="1">
    <citation type="journal article" date="2021" name="PeerJ">
        <title>Extensive microbial diversity within the chicken gut microbiome revealed by metagenomics and culture.</title>
        <authorList>
            <person name="Gilroy R."/>
            <person name="Ravi A."/>
            <person name="Getino M."/>
            <person name="Pursley I."/>
            <person name="Horton D.L."/>
            <person name="Alikhan N.F."/>
            <person name="Baker D."/>
            <person name="Gharbi K."/>
            <person name="Hall N."/>
            <person name="Watson M."/>
            <person name="Adriaenssens E.M."/>
            <person name="Foster-Nyarko E."/>
            <person name="Jarju S."/>
            <person name="Secka A."/>
            <person name="Antonio M."/>
            <person name="Oren A."/>
            <person name="Chaudhuri R.R."/>
            <person name="La Ragione R."/>
            <person name="Hildebrand F."/>
            <person name="Pallen M.J."/>
        </authorList>
    </citation>
    <scope>NUCLEOTIDE SEQUENCE</scope>
    <source>
        <strain evidence="4">5032</strain>
    </source>
</reference>
<evidence type="ECO:0000313" key="4">
    <source>
        <dbReference type="EMBL" id="HJA78001.1"/>
    </source>
</evidence>
<reference evidence="4" key="2">
    <citation type="submission" date="2021-04" db="EMBL/GenBank/DDBJ databases">
        <authorList>
            <person name="Gilroy R."/>
        </authorList>
    </citation>
    <scope>NUCLEOTIDE SEQUENCE</scope>
    <source>
        <strain evidence="4">5032</strain>
    </source>
</reference>
<dbReference type="CDD" id="cd00586">
    <property type="entry name" value="4HBT"/>
    <property type="match status" value="1"/>
</dbReference>